<dbReference type="GO" id="GO:0005737">
    <property type="term" value="C:cytoplasm"/>
    <property type="evidence" value="ECO:0007669"/>
    <property type="project" value="TreeGrafter"/>
</dbReference>
<dbReference type="PATRIC" id="fig|1288298.3.peg.1947"/>
<dbReference type="HOGENOM" id="CLU_007884_3_3_5"/>
<evidence type="ECO:0000259" key="2">
    <source>
        <dbReference type="Pfam" id="PF01266"/>
    </source>
</evidence>
<organism evidence="3 4">
    <name type="scientific">Roseovarius mucosus DSM 17069</name>
    <dbReference type="NCBI Taxonomy" id="1288298"/>
    <lineage>
        <taxon>Bacteria</taxon>
        <taxon>Pseudomonadati</taxon>
        <taxon>Pseudomonadota</taxon>
        <taxon>Alphaproteobacteria</taxon>
        <taxon>Rhodobacterales</taxon>
        <taxon>Roseobacteraceae</taxon>
        <taxon>Roseovarius</taxon>
    </lineage>
</organism>
<dbReference type="PANTHER" id="PTHR13847">
    <property type="entry name" value="SARCOSINE DEHYDROGENASE-RELATED"/>
    <property type="match status" value="1"/>
</dbReference>
<dbReference type="GO" id="GO:0016491">
    <property type="term" value="F:oxidoreductase activity"/>
    <property type="evidence" value="ECO:0007669"/>
    <property type="project" value="UniProtKB-KW"/>
</dbReference>
<dbReference type="PANTHER" id="PTHR13847:SF281">
    <property type="entry name" value="FAD DEPENDENT OXIDOREDUCTASE DOMAIN-CONTAINING PROTEIN"/>
    <property type="match status" value="1"/>
</dbReference>
<dbReference type="AlphaFoldDB" id="A0A0A0HM27"/>
<protein>
    <submittedName>
        <fullName evidence="3">Glycine/D-amino acid oxidase (Deaminating)</fullName>
    </submittedName>
</protein>
<dbReference type="InterPro" id="IPR006076">
    <property type="entry name" value="FAD-dep_OxRdtase"/>
</dbReference>
<dbReference type="EMBL" id="AONH01000010">
    <property type="protein sequence ID" value="KGM88235.1"/>
    <property type="molecule type" value="Genomic_DNA"/>
</dbReference>
<dbReference type="Proteomes" id="UP000030021">
    <property type="component" value="Unassembled WGS sequence"/>
</dbReference>
<sequence>MRIEWAREADLGTPYWWSALSAPEAGEDLPDTCDVLVIGAGYAGLSAALAAHEGGARVVVVDAAEPGHGASTRNGGMFGAHPRLGWAELEAKFGAKAADALFAEAKPALDWAKDLIAREGIDCDFQNTGRVQLAYTPKHFANQRRMAEVVSAKSEVKVRLIERADLGQEITTEKYHGGLLFSEHGAIHPAKFHQGLLRAVRGRGVPVVAHAAVTAREAEVAGYRVQTAKGVIRAAKVVLTTNGYTSRPFRWHMARVFPLPSYIIATEELPSNLIGHIAPGRRMMVETRARHSYFRISPDGRRVLFGGRASMAEMGPEAAAAQLYKVMVGIWPDLKGVKLSHSWRGFTGYSFSHMPHVGHDEGVHYAMGFSGSGTVMAPWLGSKAAYQAIGDARGATAYSATPLSRSWLHPGERPHFLRAANLWYRQVVDRVEEWQAGAGR</sequence>
<evidence type="ECO:0000256" key="1">
    <source>
        <dbReference type="ARBA" id="ARBA00023002"/>
    </source>
</evidence>
<gene>
    <name evidence="3" type="ORF">rosmuc_01930</name>
</gene>
<dbReference type="Gene3D" id="3.30.9.10">
    <property type="entry name" value="D-Amino Acid Oxidase, subunit A, domain 2"/>
    <property type="match status" value="1"/>
</dbReference>
<feature type="domain" description="FAD dependent oxidoreductase" evidence="2">
    <location>
        <begin position="34"/>
        <end position="386"/>
    </location>
</feature>
<dbReference type="eggNOG" id="COG0665">
    <property type="taxonomic scope" value="Bacteria"/>
</dbReference>
<name>A0A0A0HM27_9RHOB</name>
<proteinExistence type="predicted"/>
<keyword evidence="1" id="KW-0560">Oxidoreductase</keyword>
<accession>A0A0A0HM27</accession>
<reference evidence="3 4" key="1">
    <citation type="submission" date="2013-01" db="EMBL/GenBank/DDBJ databases">
        <authorList>
            <person name="Fiebig A."/>
            <person name="Goeker M."/>
            <person name="Klenk H.-P.P."/>
        </authorList>
    </citation>
    <scope>NUCLEOTIDE SEQUENCE [LARGE SCALE GENOMIC DNA]</scope>
    <source>
        <strain evidence="3 4">DSM 17069</strain>
    </source>
</reference>
<dbReference type="SUPFAM" id="SSF51905">
    <property type="entry name" value="FAD/NAD(P)-binding domain"/>
    <property type="match status" value="1"/>
</dbReference>
<evidence type="ECO:0000313" key="3">
    <source>
        <dbReference type="EMBL" id="KGM88235.1"/>
    </source>
</evidence>
<dbReference type="Gene3D" id="3.50.50.60">
    <property type="entry name" value="FAD/NAD(P)-binding domain"/>
    <property type="match status" value="1"/>
</dbReference>
<dbReference type="OrthoDB" id="9806601at2"/>
<dbReference type="InterPro" id="IPR036188">
    <property type="entry name" value="FAD/NAD-bd_sf"/>
</dbReference>
<dbReference type="Pfam" id="PF01266">
    <property type="entry name" value="DAO"/>
    <property type="match status" value="1"/>
</dbReference>
<comment type="caution">
    <text evidence="3">The sequence shown here is derived from an EMBL/GenBank/DDBJ whole genome shotgun (WGS) entry which is preliminary data.</text>
</comment>
<evidence type="ECO:0000313" key="4">
    <source>
        <dbReference type="Proteomes" id="UP000030021"/>
    </source>
</evidence>
<dbReference type="STRING" id="215743.ROSMUCSMR3_01196"/>